<keyword evidence="2" id="KW-1185">Reference proteome</keyword>
<sequence>MSTPQSAPARLGLIRLDTRFPRPPGDLGRADSYPAEVLTQVVSGAVPQRVVGSAEALLGSGLAPVFVDAARQLVAQGAQAITTSCGFLVLLQSHLQAAVPVPVVSSSLLALPALLRRQPQVGVLTIQAQGLGPQHLLAAGVPPERLADVCIQGLPPDCHFVQSILGNAATLDPAQAERDVVAAALQLQARAPQLRDLVLECTNLPPYAQAVADATGWSLLTLLQSSRLLGDRAVAHPSFIHPSHAEF</sequence>
<evidence type="ECO:0000313" key="2">
    <source>
        <dbReference type="Proteomes" id="UP001528673"/>
    </source>
</evidence>
<dbReference type="EMBL" id="JAQSIP010000003">
    <property type="protein sequence ID" value="MDD0838668.1"/>
    <property type="molecule type" value="Genomic_DNA"/>
</dbReference>
<comment type="caution">
    <text evidence="1">The sequence shown here is derived from an EMBL/GenBank/DDBJ whole genome shotgun (WGS) entry which is preliminary data.</text>
</comment>
<name>A0ABT5MX60_9BURK</name>
<dbReference type="Proteomes" id="UP001528673">
    <property type="component" value="Unassembled WGS sequence"/>
</dbReference>
<protein>
    <submittedName>
        <fullName evidence="1">Aspartate/glutamate racemase family protein</fullName>
    </submittedName>
</protein>
<organism evidence="1 2">
    <name type="scientific">Curvibacter cyanobacteriorum</name>
    <dbReference type="NCBI Taxonomy" id="3026422"/>
    <lineage>
        <taxon>Bacteria</taxon>
        <taxon>Pseudomonadati</taxon>
        <taxon>Pseudomonadota</taxon>
        <taxon>Betaproteobacteria</taxon>
        <taxon>Burkholderiales</taxon>
        <taxon>Comamonadaceae</taxon>
        <taxon>Curvibacter</taxon>
    </lineage>
</organism>
<reference evidence="1 2" key="1">
    <citation type="submission" date="2023-02" db="EMBL/GenBank/DDBJ databases">
        <title>Bacterial whole genomic sequence of Curvibacter sp. HBC61.</title>
        <authorList>
            <person name="Le V."/>
            <person name="Ko S.-R."/>
            <person name="Ahn C.-Y."/>
            <person name="Oh H.-M."/>
        </authorList>
    </citation>
    <scope>NUCLEOTIDE SEQUENCE [LARGE SCALE GENOMIC DNA]</scope>
    <source>
        <strain evidence="1 2">HBC61</strain>
    </source>
</reference>
<accession>A0ABT5MX60</accession>
<proteinExistence type="predicted"/>
<dbReference type="RefSeq" id="WP_273950690.1">
    <property type="nucleotide sequence ID" value="NZ_JAQSIP010000003.1"/>
</dbReference>
<evidence type="ECO:0000313" key="1">
    <source>
        <dbReference type="EMBL" id="MDD0838668.1"/>
    </source>
</evidence>
<gene>
    <name evidence="1" type="ORF">PSQ40_08795</name>
</gene>